<dbReference type="SUPFAM" id="SSF51735">
    <property type="entry name" value="NAD(P)-binding Rossmann-fold domains"/>
    <property type="match status" value="1"/>
</dbReference>
<dbReference type="PANTHER" id="PTHR43677:SF11">
    <property type="entry name" value="ZINC-CONTAINING ALCOHOL DEHYDROGENASE"/>
    <property type="match status" value="1"/>
</dbReference>
<proteinExistence type="predicted"/>
<comment type="caution">
    <text evidence="2">The sequence shown here is derived from an EMBL/GenBank/DDBJ whole genome shotgun (WGS) entry which is preliminary data.</text>
</comment>
<gene>
    <name evidence="2" type="ORF">V3328_19505</name>
</gene>
<keyword evidence="3" id="KW-1185">Reference proteome</keyword>
<organism evidence="2 3">
    <name type="scientific">Microbaculum marinum</name>
    <dbReference type="NCBI Taxonomy" id="1764581"/>
    <lineage>
        <taxon>Bacteria</taxon>
        <taxon>Pseudomonadati</taxon>
        <taxon>Pseudomonadota</taxon>
        <taxon>Alphaproteobacteria</taxon>
        <taxon>Hyphomicrobiales</taxon>
        <taxon>Tepidamorphaceae</taxon>
        <taxon>Microbaculum</taxon>
    </lineage>
</organism>
<dbReference type="AlphaFoldDB" id="A0AAW9RIY8"/>
<dbReference type="Pfam" id="PF00107">
    <property type="entry name" value="ADH_zinc_N"/>
    <property type="match status" value="1"/>
</dbReference>
<feature type="domain" description="Enoyl reductase (ER)" evidence="1">
    <location>
        <begin position="10"/>
        <end position="311"/>
    </location>
</feature>
<protein>
    <submittedName>
        <fullName evidence="2">Zinc-binding dehydrogenase</fullName>
    </submittedName>
</protein>
<dbReference type="Proteomes" id="UP001378188">
    <property type="component" value="Unassembled WGS sequence"/>
</dbReference>
<dbReference type="InterPro" id="IPR036291">
    <property type="entry name" value="NAD(P)-bd_dom_sf"/>
</dbReference>
<accession>A0AAW9RIY8</accession>
<name>A0AAW9RIY8_9HYPH</name>
<dbReference type="InterPro" id="IPR051397">
    <property type="entry name" value="Zn-ADH-like_protein"/>
</dbReference>
<reference evidence="2 3" key="1">
    <citation type="submission" date="2024-02" db="EMBL/GenBank/DDBJ databases">
        <title>Genome analysis and characterization of Microbaculum marinisediminis sp. nov., isolated from marine sediment.</title>
        <authorList>
            <person name="Du Z.-J."/>
            <person name="Ye Y.-Q."/>
            <person name="Zhang Z.-R."/>
            <person name="Yuan S.-M."/>
            <person name="Zhang X.-Y."/>
        </authorList>
    </citation>
    <scope>NUCLEOTIDE SEQUENCE [LARGE SCALE GENOMIC DNA]</scope>
    <source>
        <strain evidence="2 3">SDUM1044001</strain>
    </source>
</reference>
<dbReference type="InterPro" id="IPR013149">
    <property type="entry name" value="ADH-like_C"/>
</dbReference>
<dbReference type="Gene3D" id="3.40.50.720">
    <property type="entry name" value="NAD(P)-binding Rossmann-like Domain"/>
    <property type="match status" value="1"/>
</dbReference>
<dbReference type="InterPro" id="IPR020843">
    <property type="entry name" value="ER"/>
</dbReference>
<dbReference type="EMBL" id="JAZHOF010000008">
    <property type="protein sequence ID" value="MEJ8573687.1"/>
    <property type="molecule type" value="Genomic_DNA"/>
</dbReference>
<dbReference type="Gene3D" id="3.90.180.10">
    <property type="entry name" value="Medium-chain alcohol dehydrogenases, catalytic domain"/>
    <property type="match status" value="2"/>
</dbReference>
<dbReference type="SUPFAM" id="SSF50129">
    <property type="entry name" value="GroES-like"/>
    <property type="match status" value="1"/>
</dbReference>
<evidence type="ECO:0000313" key="2">
    <source>
        <dbReference type="EMBL" id="MEJ8573687.1"/>
    </source>
</evidence>
<dbReference type="SMART" id="SM00829">
    <property type="entry name" value="PKS_ER"/>
    <property type="match status" value="1"/>
</dbReference>
<evidence type="ECO:0000259" key="1">
    <source>
        <dbReference type="SMART" id="SM00829"/>
    </source>
</evidence>
<sequence length="316" mass="31990">MKAAVVTSFGAAPEFGTFPEPVAADGETVVTVAAAPLSPIVRALAAGTHYASGTTAGFVPGVDGIGTDPDGRRVYFLFPKSPFGSMAQKSLVSSGMLVPVPEELADDRAAAIATAGLASWVALTRRARLARGETVLVTGANGAAGRMALQVARHLGASRTIAVARNDAKLEELDADVKIPLHDDAAGALRAAFDEGVDVVLDFVWGEPAIRVLQAAAGNRGSGAGEPRLRYVQLGTAAGGEIPVRGDLLRSSGLELMGSGIGSVAISDLLAGAGELLASAPAAGFTPPFEGVPLARISEAWSSGSGVRYIIQPNAA</sequence>
<evidence type="ECO:0000313" key="3">
    <source>
        <dbReference type="Proteomes" id="UP001378188"/>
    </source>
</evidence>
<dbReference type="PANTHER" id="PTHR43677">
    <property type="entry name" value="SHORT-CHAIN DEHYDROGENASE/REDUCTASE"/>
    <property type="match status" value="1"/>
</dbReference>
<dbReference type="InterPro" id="IPR011032">
    <property type="entry name" value="GroES-like_sf"/>
</dbReference>
<dbReference type="RefSeq" id="WP_340331387.1">
    <property type="nucleotide sequence ID" value="NZ_JAZHOF010000008.1"/>
</dbReference>
<dbReference type="GO" id="GO:0016491">
    <property type="term" value="F:oxidoreductase activity"/>
    <property type="evidence" value="ECO:0007669"/>
    <property type="project" value="InterPro"/>
</dbReference>